<protein>
    <submittedName>
        <fullName evidence="1">Uncharacterized protein</fullName>
    </submittedName>
</protein>
<name>A0A5C4WVB9_9ACTN</name>
<dbReference type="Proteomes" id="UP000312512">
    <property type="component" value="Unassembled WGS sequence"/>
</dbReference>
<sequence>MTRLRESLRDLAEEAPPVNLADAAIAGHRRRRRALVAMTAAATVVVVAAATVTAVELLPRPPQAAAPQRVETVADLPDGKVGPVGHAYLTSCEVVEEPRGIDCGASEWRVVTRSGTTYRVPRALAATSENRRVQLAISRDGGKIAYYDREAGAHVVRDLMSGAEVTSPVTVAEDRIKIGSQLVLSDDGRYLFFDPKVGSKDPGMVIDVRTGRTVSVSGKYEAISIKNGVVELVRYRKTDMWLMPVTGGRKPVRFDGVFIHFSEIAPDGRTLVASEFKEATKPVLTVLDAKTGRTVRKVEIHGLPKDAGYLKSSIWRSPSEVMVLTMNRGYSTYSVNVETGKATHLAGLSKDLPMDLAMPGAASGK</sequence>
<proteinExistence type="predicted"/>
<dbReference type="EMBL" id="VDLX02000001">
    <property type="protein sequence ID" value="KAB8197471.1"/>
    <property type="molecule type" value="Genomic_DNA"/>
</dbReference>
<gene>
    <name evidence="1" type="ORF">FH608_002645</name>
</gene>
<dbReference type="SUPFAM" id="SSF50969">
    <property type="entry name" value="YVTN repeat-like/Quinoprotein amine dehydrogenase"/>
    <property type="match status" value="1"/>
</dbReference>
<dbReference type="Gene3D" id="2.120.10.30">
    <property type="entry name" value="TolB, C-terminal domain"/>
    <property type="match status" value="1"/>
</dbReference>
<dbReference type="OrthoDB" id="3541604at2"/>
<organism evidence="1 2">
    <name type="scientific">Nonomuraea phyllanthi</name>
    <dbReference type="NCBI Taxonomy" id="2219224"/>
    <lineage>
        <taxon>Bacteria</taxon>
        <taxon>Bacillati</taxon>
        <taxon>Actinomycetota</taxon>
        <taxon>Actinomycetes</taxon>
        <taxon>Streptosporangiales</taxon>
        <taxon>Streptosporangiaceae</taxon>
        <taxon>Nonomuraea</taxon>
    </lineage>
</organism>
<comment type="caution">
    <text evidence="1">The sequence shown here is derived from an EMBL/GenBank/DDBJ whole genome shotgun (WGS) entry which is preliminary data.</text>
</comment>
<evidence type="ECO:0000313" key="1">
    <source>
        <dbReference type="EMBL" id="KAB8197471.1"/>
    </source>
</evidence>
<accession>A0A5C4WVB9</accession>
<evidence type="ECO:0000313" key="2">
    <source>
        <dbReference type="Proteomes" id="UP000312512"/>
    </source>
</evidence>
<dbReference type="InterPro" id="IPR011042">
    <property type="entry name" value="6-blade_b-propeller_TolB-like"/>
</dbReference>
<reference evidence="1 2" key="1">
    <citation type="submission" date="2019-10" db="EMBL/GenBank/DDBJ databases">
        <title>Nonomuraea sp. nov., isolated from Phyllanthus amarus.</title>
        <authorList>
            <person name="Klykleung N."/>
            <person name="Tanasupawat S."/>
        </authorList>
    </citation>
    <scope>NUCLEOTIDE SEQUENCE [LARGE SCALE GENOMIC DNA]</scope>
    <source>
        <strain evidence="1 2">PA1-10</strain>
    </source>
</reference>
<dbReference type="InterPro" id="IPR011044">
    <property type="entry name" value="Quino_amine_DH_bsu"/>
</dbReference>
<keyword evidence="2" id="KW-1185">Reference proteome</keyword>
<dbReference type="AlphaFoldDB" id="A0A5C4WVB9"/>
<dbReference type="RefSeq" id="WP_139628155.1">
    <property type="nucleotide sequence ID" value="NZ_VDLX02000001.1"/>
</dbReference>